<dbReference type="GeneID" id="54325175"/>
<reference evidence="4 7" key="2">
    <citation type="submission" date="2019-08" db="EMBL/GenBank/DDBJ databases">
        <title>The genome sequence of a newly discovered highly antifungal drug resistant Aspergillus species, Aspergillus tanneri NIH 1004.</title>
        <authorList>
            <person name="Mounaud S."/>
            <person name="Singh I."/>
            <person name="Joardar V."/>
            <person name="Pakala S."/>
            <person name="Pakala S."/>
            <person name="Venepally P."/>
            <person name="Chung J.K."/>
            <person name="Losada L."/>
            <person name="Nierman W.C."/>
        </authorList>
    </citation>
    <scope>NUCLEOTIDE SEQUENCE [LARGE SCALE GENOMIC DNA]</scope>
    <source>
        <strain evidence="4 7">NIH1004</strain>
    </source>
</reference>
<comment type="caution">
    <text evidence="5">The sequence shown here is derived from an EMBL/GenBank/DDBJ whole genome shotgun (WGS) entry which is preliminary data.</text>
</comment>
<dbReference type="SUPFAM" id="SSF55724">
    <property type="entry name" value="Mog1p/PsbP-like"/>
    <property type="match status" value="1"/>
</dbReference>
<dbReference type="InterPro" id="IPR007681">
    <property type="entry name" value="Mog1"/>
</dbReference>
<dbReference type="GO" id="GO:0005085">
    <property type="term" value="F:guanyl-nucleotide exchange factor activity"/>
    <property type="evidence" value="ECO:0007669"/>
    <property type="project" value="TreeGrafter"/>
</dbReference>
<evidence type="ECO:0000313" key="7">
    <source>
        <dbReference type="Proteomes" id="UP000324241"/>
    </source>
</evidence>
<dbReference type="GO" id="GO:0006606">
    <property type="term" value="P:protein import into nucleus"/>
    <property type="evidence" value="ECO:0007669"/>
    <property type="project" value="TreeGrafter"/>
</dbReference>
<sequence length="211" mass="23628">MAKFITHEFYGSTIKGVIPQGWIDASTLREVPDHQEIFLSATTLSNQIIEINQRVDRDEALSATRTQPLSTDSLPETIDKAAIMYHLHDLCDESDTLEVLVPAQKVPMQEIPKASAYRGVVALTATKMGQHRREQREGQTQGQAALTTNCHYLLVRLEEQETDLLVFVNVPSEEFDARGDVRGLEEENKLAEGLIGELVVRLKVVDWGLFA</sequence>
<organism evidence="5 6">
    <name type="scientific">Aspergillus tanneri</name>
    <dbReference type="NCBI Taxonomy" id="1220188"/>
    <lineage>
        <taxon>Eukaryota</taxon>
        <taxon>Fungi</taxon>
        <taxon>Dikarya</taxon>
        <taxon>Ascomycota</taxon>
        <taxon>Pezizomycotina</taxon>
        <taxon>Eurotiomycetes</taxon>
        <taxon>Eurotiomycetidae</taxon>
        <taxon>Eurotiales</taxon>
        <taxon>Aspergillaceae</taxon>
        <taxon>Aspergillus</taxon>
        <taxon>Aspergillus subgen. Circumdati</taxon>
    </lineage>
</organism>
<protein>
    <submittedName>
        <fullName evidence="5">Uncharacterized protein</fullName>
    </submittedName>
</protein>
<dbReference type="EMBL" id="SOSA01000171">
    <property type="protein sequence ID" value="THC95144.1"/>
    <property type="molecule type" value="Genomic_DNA"/>
</dbReference>
<accession>A0A4V6RQU6</accession>
<dbReference type="GO" id="GO:0031267">
    <property type="term" value="F:small GTPase binding"/>
    <property type="evidence" value="ECO:0007669"/>
    <property type="project" value="TreeGrafter"/>
</dbReference>
<evidence type="ECO:0000256" key="3">
    <source>
        <dbReference type="ARBA" id="ARBA00022927"/>
    </source>
</evidence>
<evidence type="ECO:0000313" key="5">
    <source>
        <dbReference type="EMBL" id="THC95144.1"/>
    </source>
</evidence>
<evidence type="ECO:0000313" key="6">
    <source>
        <dbReference type="Proteomes" id="UP000308092"/>
    </source>
</evidence>
<dbReference type="STRING" id="1220188.A0A4V6RQU6"/>
<dbReference type="Gene3D" id="3.40.1000.10">
    <property type="entry name" value="Mog1/PsbP, alpha/beta/alpha sandwich"/>
    <property type="match status" value="1"/>
</dbReference>
<reference evidence="5 6" key="1">
    <citation type="submission" date="2019-03" db="EMBL/GenBank/DDBJ databases">
        <title>The genome sequence of a newly discovered highly antifungal drug resistant Aspergillus species, Aspergillus tanneri NIH 1004.</title>
        <authorList>
            <person name="Mounaud S."/>
            <person name="Singh I."/>
            <person name="Joardar V."/>
            <person name="Pakala S."/>
            <person name="Pakala S."/>
            <person name="Venepally P."/>
            <person name="Hoover J."/>
            <person name="Nierman W."/>
            <person name="Chung J."/>
            <person name="Losada L."/>
        </authorList>
    </citation>
    <scope>NUCLEOTIDE SEQUENCE [LARGE SCALE GENOMIC DNA]</scope>
    <source>
        <strain evidence="5 6">NIH1004</strain>
    </source>
</reference>
<dbReference type="EMBL" id="QUQM01000001">
    <property type="protein sequence ID" value="KAA8649797.1"/>
    <property type="molecule type" value="Genomic_DNA"/>
</dbReference>
<evidence type="ECO:0000313" key="4">
    <source>
        <dbReference type="EMBL" id="KAA8649797.1"/>
    </source>
</evidence>
<keyword evidence="2" id="KW-0813">Transport</keyword>
<keyword evidence="3" id="KW-0653">Protein transport</keyword>
<dbReference type="Proteomes" id="UP000324241">
    <property type="component" value="Unassembled WGS sequence"/>
</dbReference>
<name>A0A4V6RQU6_9EURO</name>
<gene>
    <name evidence="4" type="ORF">ATNIH1004_002473</name>
    <name evidence="5" type="ORF">EYZ11_005387</name>
</gene>
<dbReference type="Proteomes" id="UP000308092">
    <property type="component" value="Unassembled WGS sequence"/>
</dbReference>
<evidence type="ECO:0000256" key="1">
    <source>
        <dbReference type="ARBA" id="ARBA00010307"/>
    </source>
</evidence>
<dbReference type="AlphaFoldDB" id="A0A4V6RQU6"/>
<dbReference type="GO" id="GO:0005634">
    <property type="term" value="C:nucleus"/>
    <property type="evidence" value="ECO:0007669"/>
    <property type="project" value="TreeGrafter"/>
</dbReference>
<dbReference type="PANTHER" id="PTHR15837:SF0">
    <property type="entry name" value="RAN GUANINE NUCLEOTIDE RELEASE FACTOR"/>
    <property type="match status" value="1"/>
</dbReference>
<dbReference type="InterPro" id="IPR016123">
    <property type="entry name" value="Mog1/PsbP_a/b/a-sand"/>
</dbReference>
<proteinExistence type="inferred from homology"/>
<dbReference type="OrthoDB" id="10255285at2759"/>
<evidence type="ECO:0000256" key="2">
    <source>
        <dbReference type="ARBA" id="ARBA00022448"/>
    </source>
</evidence>
<dbReference type="PANTHER" id="PTHR15837">
    <property type="entry name" value="RAN GUANINE NUCLEOTIDE RELEASE FACTOR"/>
    <property type="match status" value="1"/>
</dbReference>
<keyword evidence="6" id="KW-1185">Reference proteome</keyword>
<dbReference type="Pfam" id="PF04603">
    <property type="entry name" value="Mog1"/>
    <property type="match status" value="1"/>
</dbReference>
<dbReference type="RefSeq" id="XP_033429158.1">
    <property type="nucleotide sequence ID" value="XM_033567163.1"/>
</dbReference>
<comment type="similarity">
    <text evidence="1">Belongs to the MOG1 family.</text>
</comment>
<dbReference type="VEuPathDB" id="FungiDB:EYZ11_005387"/>